<comment type="caution">
    <text evidence="2">The sequence shown here is derived from an EMBL/GenBank/DDBJ whole genome shotgun (WGS) entry which is preliminary data.</text>
</comment>
<reference evidence="2" key="2">
    <citation type="submission" date="2021-09" db="EMBL/GenBank/DDBJ databases">
        <authorList>
            <person name="Gilroy R."/>
        </authorList>
    </citation>
    <scope>NUCLEOTIDE SEQUENCE</scope>
    <source>
        <strain evidence="2">6966</strain>
    </source>
</reference>
<accession>A0A921H7W0</accession>
<gene>
    <name evidence="2" type="primary">acgA</name>
    <name evidence="2" type="ORF">K8V05_13730</name>
</gene>
<protein>
    <submittedName>
        <fullName evidence="2">ACGX-repeat peptide</fullName>
    </submittedName>
</protein>
<proteinExistence type="predicted"/>
<evidence type="ECO:0000313" key="3">
    <source>
        <dbReference type="Proteomes" id="UP000742098"/>
    </source>
</evidence>
<dbReference type="NCBIfam" id="TIGR04341">
    <property type="entry name" value="target_ACGX"/>
    <property type="match status" value="1"/>
</dbReference>
<reference evidence="2" key="1">
    <citation type="journal article" date="2021" name="PeerJ">
        <title>Extensive microbial diversity within the chicken gut microbiome revealed by metagenomics and culture.</title>
        <authorList>
            <person name="Gilroy R."/>
            <person name="Ravi A."/>
            <person name="Getino M."/>
            <person name="Pursley I."/>
            <person name="Horton D.L."/>
            <person name="Alikhan N.F."/>
            <person name="Baker D."/>
            <person name="Gharbi K."/>
            <person name="Hall N."/>
            <person name="Watson M."/>
            <person name="Adriaenssens E.M."/>
            <person name="Foster-Nyarko E."/>
            <person name="Jarju S."/>
            <person name="Secka A."/>
            <person name="Antonio M."/>
            <person name="Oren A."/>
            <person name="Chaudhuri R.R."/>
            <person name="La Ragione R."/>
            <person name="Hildebrand F."/>
            <person name="Pallen M.J."/>
        </authorList>
    </citation>
    <scope>NUCLEOTIDE SEQUENCE</scope>
    <source>
        <strain evidence="2">6966</strain>
    </source>
</reference>
<name>A0A921H7W0_9BACT</name>
<sequence length="62" mass="6028">MKRTSVSGVYSAKRSAQSYLCAKDETIAPSGACGSACGAGDGDTKPEPKPAACGSACGAGDK</sequence>
<feature type="region of interest" description="Disordered" evidence="1">
    <location>
        <begin position="36"/>
        <end position="62"/>
    </location>
</feature>
<dbReference type="EMBL" id="DYVS01000258">
    <property type="protein sequence ID" value="HJF71808.1"/>
    <property type="molecule type" value="Genomic_DNA"/>
</dbReference>
<dbReference type="AlphaFoldDB" id="A0A921H7W0"/>
<evidence type="ECO:0000256" key="1">
    <source>
        <dbReference type="SAM" id="MobiDB-lite"/>
    </source>
</evidence>
<evidence type="ECO:0000313" key="2">
    <source>
        <dbReference type="EMBL" id="HJF71808.1"/>
    </source>
</evidence>
<organism evidence="2 3">
    <name type="scientific">Butyricimonas virosa</name>
    <dbReference type="NCBI Taxonomy" id="544645"/>
    <lineage>
        <taxon>Bacteria</taxon>
        <taxon>Pseudomonadati</taxon>
        <taxon>Bacteroidota</taxon>
        <taxon>Bacteroidia</taxon>
        <taxon>Bacteroidales</taxon>
        <taxon>Odoribacteraceae</taxon>
        <taxon>Butyricimonas</taxon>
    </lineage>
</organism>
<dbReference type="Proteomes" id="UP000742098">
    <property type="component" value="Unassembled WGS sequence"/>
</dbReference>
<dbReference type="InterPro" id="IPR027581">
    <property type="entry name" value="Target_ACGX"/>
</dbReference>